<reference evidence="2" key="1">
    <citation type="submission" date="2022-11" db="UniProtKB">
        <authorList>
            <consortium name="WormBaseParasite"/>
        </authorList>
    </citation>
    <scope>IDENTIFICATION</scope>
</reference>
<keyword evidence="1" id="KW-1185">Reference proteome</keyword>
<organism evidence="1 2">
    <name type="scientific">Romanomermis culicivorax</name>
    <name type="common">Nematode worm</name>
    <dbReference type="NCBI Taxonomy" id="13658"/>
    <lineage>
        <taxon>Eukaryota</taxon>
        <taxon>Metazoa</taxon>
        <taxon>Ecdysozoa</taxon>
        <taxon>Nematoda</taxon>
        <taxon>Enoplea</taxon>
        <taxon>Dorylaimia</taxon>
        <taxon>Mermithida</taxon>
        <taxon>Mermithoidea</taxon>
        <taxon>Mermithidae</taxon>
        <taxon>Romanomermis</taxon>
    </lineage>
</organism>
<evidence type="ECO:0000313" key="2">
    <source>
        <dbReference type="WBParaSite" id="nRc.2.0.1.t15609-RA"/>
    </source>
</evidence>
<evidence type="ECO:0000313" key="1">
    <source>
        <dbReference type="Proteomes" id="UP000887565"/>
    </source>
</evidence>
<sequence>MYYKTPCTSLLGSVCLALTATHQELRHEKIESKMLKRTHTDLHRTNT</sequence>
<dbReference type="WBParaSite" id="nRc.2.0.1.t15609-RA">
    <property type="protein sequence ID" value="nRc.2.0.1.t15609-RA"/>
    <property type="gene ID" value="nRc.2.0.1.g15609"/>
</dbReference>
<name>A0A915IQB4_ROMCU</name>
<dbReference type="Proteomes" id="UP000887565">
    <property type="component" value="Unplaced"/>
</dbReference>
<protein>
    <submittedName>
        <fullName evidence="2">Uncharacterized protein</fullName>
    </submittedName>
</protein>
<dbReference type="AlphaFoldDB" id="A0A915IQB4"/>
<accession>A0A915IQB4</accession>
<proteinExistence type="predicted"/>